<evidence type="ECO:0000256" key="1">
    <source>
        <dbReference type="ARBA" id="ARBA00022679"/>
    </source>
</evidence>
<evidence type="ECO:0000256" key="4">
    <source>
        <dbReference type="RuleBase" id="RU362109"/>
    </source>
</evidence>
<dbReference type="GO" id="GO:0005524">
    <property type="term" value="F:ATP binding"/>
    <property type="evidence" value="ECO:0007669"/>
    <property type="project" value="UniProtKB-UniRule"/>
</dbReference>
<name>A0A7G2BZA6_9TRYP</name>
<dbReference type="SUPFAM" id="SSF54495">
    <property type="entry name" value="UBC-like"/>
    <property type="match status" value="1"/>
</dbReference>
<reference evidence="6 7" key="1">
    <citation type="submission" date="2020-08" db="EMBL/GenBank/DDBJ databases">
        <authorList>
            <person name="Newling K."/>
            <person name="Davey J."/>
            <person name="Forrester S."/>
        </authorList>
    </citation>
    <scope>NUCLEOTIDE SEQUENCE [LARGE SCALE GENOMIC DNA]</scope>
    <source>
        <strain evidence="7">Crithidia deanei Carvalho (ATCC PRA-265)</strain>
    </source>
</reference>
<dbReference type="GO" id="GO:0016740">
    <property type="term" value="F:transferase activity"/>
    <property type="evidence" value="ECO:0007669"/>
    <property type="project" value="UniProtKB-KW"/>
</dbReference>
<dbReference type="EMBL" id="LR877145">
    <property type="protein sequence ID" value="CAD2212770.1"/>
    <property type="molecule type" value="Genomic_DNA"/>
</dbReference>
<dbReference type="Pfam" id="PF00179">
    <property type="entry name" value="UQ_con"/>
    <property type="match status" value="1"/>
</dbReference>
<dbReference type="InterPro" id="IPR050113">
    <property type="entry name" value="Ub_conjugating_enzyme"/>
</dbReference>
<sequence>MWRCTSPRQAMKVARNECMRSLLFASPLRLAVCRCSIISNYRMIIIIIPRWFTQNNNFLNVYLKEVKCTQKVYCTLKCFLIFLLSPLFFVSEHKVKTSTSIPTQTDTHSSIMSGGYSLAQSRLREERKTWRKDRPFGFWAKPMELSTNTNSKGSLDNFVGGEKRPRDGDGAAKGLDLLRWEAGIPGKVGTPWEGGEFRLTLTFTEDYPTKPPKCVFKPVLFHPNIYPSGTVCLSILNEEKDWRPNITVKQILLAIQELLNSPNIADPAQEEPYVLYKKDIKAYEERVRDEVRRHHMKE</sequence>
<dbReference type="Gene3D" id="3.10.110.10">
    <property type="entry name" value="Ubiquitin Conjugating Enzyme"/>
    <property type="match status" value="1"/>
</dbReference>
<evidence type="ECO:0000313" key="6">
    <source>
        <dbReference type="EMBL" id="CAD2212770.1"/>
    </source>
</evidence>
<dbReference type="InterPro" id="IPR016135">
    <property type="entry name" value="UBQ-conjugating_enzyme/RWD"/>
</dbReference>
<dbReference type="AlphaFoldDB" id="A0A7G2BZA6"/>
<evidence type="ECO:0000256" key="3">
    <source>
        <dbReference type="PROSITE-ProRule" id="PRU10133"/>
    </source>
</evidence>
<dbReference type="SMART" id="SM00212">
    <property type="entry name" value="UBCc"/>
    <property type="match status" value="1"/>
</dbReference>
<keyword evidence="4" id="KW-0547">Nucleotide-binding</keyword>
<dbReference type="CDD" id="cd23798">
    <property type="entry name" value="UBCc_UBE2I"/>
    <property type="match status" value="1"/>
</dbReference>
<evidence type="ECO:0000313" key="7">
    <source>
        <dbReference type="Proteomes" id="UP000515908"/>
    </source>
</evidence>
<keyword evidence="4" id="KW-0067">ATP-binding</keyword>
<proteinExistence type="inferred from homology"/>
<gene>
    <name evidence="6" type="ORF">ADEAN_000018200</name>
</gene>
<dbReference type="PANTHER" id="PTHR24067">
    <property type="entry name" value="UBIQUITIN-CONJUGATING ENZYME E2"/>
    <property type="match status" value="1"/>
</dbReference>
<keyword evidence="2 4" id="KW-0833">Ubl conjugation pathway</keyword>
<dbReference type="InterPro" id="IPR000608">
    <property type="entry name" value="UBC"/>
</dbReference>
<feature type="active site" description="Glycyl thioester intermediate" evidence="3">
    <location>
        <position position="232"/>
    </location>
</feature>
<comment type="similarity">
    <text evidence="4">Belongs to the ubiquitin-conjugating enzyme family.</text>
</comment>
<dbReference type="PROSITE" id="PS50127">
    <property type="entry name" value="UBC_2"/>
    <property type="match status" value="1"/>
</dbReference>
<accession>A0A7G2BZA6</accession>
<dbReference type="OrthoDB" id="6600758at2759"/>
<evidence type="ECO:0000259" key="5">
    <source>
        <dbReference type="PROSITE" id="PS50127"/>
    </source>
</evidence>
<organism evidence="6 7">
    <name type="scientific">Angomonas deanei</name>
    <dbReference type="NCBI Taxonomy" id="59799"/>
    <lineage>
        <taxon>Eukaryota</taxon>
        <taxon>Discoba</taxon>
        <taxon>Euglenozoa</taxon>
        <taxon>Kinetoplastea</taxon>
        <taxon>Metakinetoplastina</taxon>
        <taxon>Trypanosomatida</taxon>
        <taxon>Trypanosomatidae</taxon>
        <taxon>Strigomonadinae</taxon>
        <taxon>Angomonas</taxon>
    </lineage>
</organism>
<evidence type="ECO:0000256" key="2">
    <source>
        <dbReference type="ARBA" id="ARBA00022786"/>
    </source>
</evidence>
<dbReference type="PROSITE" id="PS00183">
    <property type="entry name" value="UBC_1"/>
    <property type="match status" value="1"/>
</dbReference>
<dbReference type="Proteomes" id="UP000515908">
    <property type="component" value="Chromosome 01"/>
</dbReference>
<dbReference type="InterPro" id="IPR023313">
    <property type="entry name" value="UBQ-conjugating_AS"/>
</dbReference>
<protein>
    <submittedName>
        <fullName evidence="6">Ubiquitin-conjugating enzyme, putative</fullName>
    </submittedName>
</protein>
<dbReference type="VEuPathDB" id="TriTrypDB:ADEAN_000018200"/>
<keyword evidence="7" id="KW-1185">Reference proteome</keyword>
<keyword evidence="1" id="KW-0808">Transferase</keyword>
<feature type="domain" description="UBC core" evidence="5">
    <location>
        <begin position="118"/>
        <end position="296"/>
    </location>
</feature>